<accession>A0A174SNP0</accession>
<organism evidence="2 3">
    <name type="scientific">Bacteroides caccae</name>
    <dbReference type="NCBI Taxonomy" id="47678"/>
    <lineage>
        <taxon>Bacteria</taxon>
        <taxon>Pseudomonadati</taxon>
        <taxon>Bacteroidota</taxon>
        <taxon>Bacteroidia</taxon>
        <taxon>Bacteroidales</taxon>
        <taxon>Bacteroidaceae</taxon>
        <taxon>Bacteroides</taxon>
    </lineage>
</organism>
<protein>
    <recommendedName>
        <fullName evidence="4">DUF4141 domain-containing protein</fullName>
    </recommendedName>
</protein>
<evidence type="ECO:0000313" key="2">
    <source>
        <dbReference type="EMBL" id="CUP97278.1"/>
    </source>
</evidence>
<dbReference type="Proteomes" id="UP000095657">
    <property type="component" value="Unassembled WGS sequence"/>
</dbReference>
<keyword evidence="1" id="KW-0732">Signal</keyword>
<evidence type="ECO:0000256" key="1">
    <source>
        <dbReference type="SAM" id="SignalP"/>
    </source>
</evidence>
<evidence type="ECO:0000313" key="3">
    <source>
        <dbReference type="Proteomes" id="UP000095657"/>
    </source>
</evidence>
<feature type="signal peptide" evidence="1">
    <location>
        <begin position="1"/>
        <end position="21"/>
    </location>
</feature>
<evidence type="ECO:0008006" key="4">
    <source>
        <dbReference type="Google" id="ProtNLM"/>
    </source>
</evidence>
<dbReference type="STRING" id="47678.ERS852494_03590"/>
<feature type="chain" id="PRO_5008032982" description="DUF4141 domain-containing protein" evidence="1">
    <location>
        <begin position="22"/>
        <end position="227"/>
    </location>
</feature>
<reference evidence="2 3" key="1">
    <citation type="submission" date="2015-09" db="EMBL/GenBank/DDBJ databases">
        <authorList>
            <consortium name="Pathogen Informatics"/>
        </authorList>
    </citation>
    <scope>NUCLEOTIDE SEQUENCE [LARGE SCALE GENOMIC DNA]</scope>
    <source>
        <strain evidence="2 3">2789STDY5834880</strain>
    </source>
</reference>
<dbReference type="RefSeq" id="WP_055173466.1">
    <property type="nucleotide sequence ID" value="NZ_CZAI01000009.1"/>
</dbReference>
<dbReference type="AlphaFoldDB" id="A0A174SNP0"/>
<proteinExistence type="predicted"/>
<dbReference type="EMBL" id="CZAI01000009">
    <property type="protein sequence ID" value="CUP97278.1"/>
    <property type="molecule type" value="Genomic_DNA"/>
</dbReference>
<name>A0A174SNP0_9BACE</name>
<sequence>MKWTIWIWILLLCAGIPKVQAQNDATLAGMILVYTNKAEKELKNQEKVMLMQTTGHVWTKEEVEGTTDLQREFNNYLNSFRSIVCYAAQIYGFYHEISQLTDNMGDFTKQLGRHSTNALAVALSTRRNQIYREMILNSVEIVNDIRTACLSDNKMTEKERMEIVFGIRPKLRSMNRTLQRLTKAVKYTTMGDIWWEIDEGARPVADKYDIVKAAQRRWRQIGRNVRP</sequence>
<gene>
    <name evidence="2" type="ORF">ERS852494_03590</name>
</gene>